<dbReference type="PANTHER" id="PTHR12480">
    <property type="entry name" value="ARGININE DEMETHYLASE AND LYSYL-HYDROXYLASE JMJD"/>
    <property type="match status" value="1"/>
</dbReference>
<keyword evidence="3" id="KW-1185">Reference proteome</keyword>
<dbReference type="InterPro" id="IPR050910">
    <property type="entry name" value="JMJD6_ArgDemeth/LysHydrox"/>
</dbReference>
<sequence length="333" mass="38077">MDSPKLSEEDVAKSFRKLYRKAKAFGLTEKQLASLQSVRGLQAPLLSKSRKRLLKTSVLYPCLCVLLAVVAIPCISLVSEWPMSPEKLARLCLETVGLDSEDIINNDWCLVRAPDELLDFFRPPLKCDFCRGITSVEKVSGISPEEFEKKYAYSGRPVVVTDATRNWTALEAFSFEFLKDIYKPDSPVLKSSHDSCQFFPYKTSFESLAQVFNMSTERAHGNGEPWYIGWSNCDSSAANLIRNHYSRPYFLPRVSESSKTDWIFMGSPGYGAHMHVSAIMPFISIIFTLLTFEETRISTYVDVLVFQVQKQHRSILFVIFLFIKKLSYHIHFR</sequence>
<gene>
    <name evidence="2" type="ORF">NP493_119g10012</name>
</gene>
<keyword evidence="1" id="KW-0472">Membrane</keyword>
<dbReference type="Gene3D" id="2.60.120.650">
    <property type="entry name" value="Cupin"/>
    <property type="match status" value="1"/>
</dbReference>
<feature type="transmembrane region" description="Helical" evidence="1">
    <location>
        <begin position="58"/>
        <end position="78"/>
    </location>
</feature>
<protein>
    <submittedName>
        <fullName evidence="2">Uncharacterized protein</fullName>
    </submittedName>
</protein>
<dbReference type="Proteomes" id="UP001209878">
    <property type="component" value="Unassembled WGS sequence"/>
</dbReference>
<dbReference type="AlphaFoldDB" id="A0AAD9P6H9"/>
<proteinExistence type="predicted"/>
<comment type="caution">
    <text evidence="2">The sequence shown here is derived from an EMBL/GenBank/DDBJ whole genome shotgun (WGS) entry which is preliminary data.</text>
</comment>
<dbReference type="PANTHER" id="PTHR12480:SF19">
    <property type="entry name" value="CUPIN-LIKE DOMAIN-CONTAINING PROTEIN"/>
    <property type="match status" value="1"/>
</dbReference>
<evidence type="ECO:0000313" key="2">
    <source>
        <dbReference type="EMBL" id="KAK2188979.1"/>
    </source>
</evidence>
<accession>A0AAD9P6H9</accession>
<dbReference type="SUPFAM" id="SSF51197">
    <property type="entry name" value="Clavaminate synthase-like"/>
    <property type="match status" value="1"/>
</dbReference>
<keyword evidence="1" id="KW-1133">Transmembrane helix</keyword>
<dbReference type="EMBL" id="JAODUO010000118">
    <property type="protein sequence ID" value="KAK2188979.1"/>
    <property type="molecule type" value="Genomic_DNA"/>
</dbReference>
<reference evidence="2" key="1">
    <citation type="journal article" date="2023" name="Mol. Biol. Evol.">
        <title>Third-Generation Sequencing Reveals the Adaptive Role of the Epigenome in Three Deep-Sea Polychaetes.</title>
        <authorList>
            <person name="Perez M."/>
            <person name="Aroh O."/>
            <person name="Sun Y."/>
            <person name="Lan Y."/>
            <person name="Juniper S.K."/>
            <person name="Young C.R."/>
            <person name="Angers B."/>
            <person name="Qian P.Y."/>
        </authorList>
    </citation>
    <scope>NUCLEOTIDE SEQUENCE</scope>
    <source>
        <strain evidence="2">R07B-5</strain>
    </source>
</reference>
<feature type="transmembrane region" description="Helical" evidence="1">
    <location>
        <begin position="313"/>
        <end position="330"/>
    </location>
</feature>
<name>A0AAD9P6H9_RIDPI</name>
<feature type="transmembrane region" description="Helical" evidence="1">
    <location>
        <begin position="272"/>
        <end position="292"/>
    </location>
</feature>
<evidence type="ECO:0000256" key="1">
    <source>
        <dbReference type="SAM" id="Phobius"/>
    </source>
</evidence>
<dbReference type="GO" id="GO:0016706">
    <property type="term" value="F:2-oxoglutarate-dependent dioxygenase activity"/>
    <property type="evidence" value="ECO:0007669"/>
    <property type="project" value="TreeGrafter"/>
</dbReference>
<keyword evidence="1" id="KW-0812">Transmembrane</keyword>
<organism evidence="2 3">
    <name type="scientific">Ridgeia piscesae</name>
    <name type="common">Tubeworm</name>
    <dbReference type="NCBI Taxonomy" id="27915"/>
    <lineage>
        <taxon>Eukaryota</taxon>
        <taxon>Metazoa</taxon>
        <taxon>Spiralia</taxon>
        <taxon>Lophotrochozoa</taxon>
        <taxon>Annelida</taxon>
        <taxon>Polychaeta</taxon>
        <taxon>Sedentaria</taxon>
        <taxon>Canalipalpata</taxon>
        <taxon>Sabellida</taxon>
        <taxon>Siboglinidae</taxon>
        <taxon>Ridgeia</taxon>
    </lineage>
</organism>
<evidence type="ECO:0000313" key="3">
    <source>
        <dbReference type="Proteomes" id="UP001209878"/>
    </source>
</evidence>